<name>A0A7W9SNF9_ARMRO</name>
<reference evidence="2 3" key="1">
    <citation type="submission" date="2020-08" db="EMBL/GenBank/DDBJ databases">
        <title>Genomic Encyclopedia of Type Strains, Phase IV (KMG-IV): sequencing the most valuable type-strain genomes for metagenomic binning, comparative biology and taxonomic classification.</title>
        <authorList>
            <person name="Goeker M."/>
        </authorList>
    </citation>
    <scope>NUCLEOTIDE SEQUENCE [LARGE SCALE GENOMIC DNA]</scope>
    <source>
        <strain evidence="2 3">DSM 23562</strain>
    </source>
</reference>
<protein>
    <submittedName>
        <fullName evidence="2">Tfp pilus assembly protein PilF</fullName>
    </submittedName>
</protein>
<dbReference type="AlphaFoldDB" id="A0A7W9SNF9"/>
<evidence type="ECO:0000313" key="2">
    <source>
        <dbReference type="EMBL" id="MBB6049852.1"/>
    </source>
</evidence>
<dbReference type="Proteomes" id="UP000520814">
    <property type="component" value="Unassembled WGS sequence"/>
</dbReference>
<organism evidence="2 3">
    <name type="scientific">Armatimonas rosea</name>
    <dbReference type="NCBI Taxonomy" id="685828"/>
    <lineage>
        <taxon>Bacteria</taxon>
        <taxon>Bacillati</taxon>
        <taxon>Armatimonadota</taxon>
        <taxon>Armatimonadia</taxon>
        <taxon>Armatimonadales</taxon>
        <taxon>Armatimonadaceae</taxon>
        <taxon>Armatimonas</taxon>
    </lineage>
</organism>
<feature type="repeat" description="TPR" evidence="1">
    <location>
        <begin position="132"/>
        <end position="165"/>
    </location>
</feature>
<comment type="caution">
    <text evidence="2">The sequence shown here is derived from an EMBL/GenBank/DDBJ whole genome shotgun (WGS) entry which is preliminary data.</text>
</comment>
<keyword evidence="3" id="KW-1185">Reference proteome</keyword>
<gene>
    <name evidence="2" type="ORF">HNQ39_001643</name>
</gene>
<dbReference type="Pfam" id="PF00515">
    <property type="entry name" value="TPR_1"/>
    <property type="match status" value="1"/>
</dbReference>
<dbReference type="SMART" id="SM00028">
    <property type="entry name" value="TPR"/>
    <property type="match status" value="4"/>
</dbReference>
<sequence>MQTAAKKPTKATKGSSPLQVSGMISTVVDGLWETGDHYFHDGDYTRVVALLRICVEADQNFDEAYSSAGYLLWSMGESKSAEALLEYGTRRSKKPGALNSEMGQQLYRTNNYAAAVSYLQKAIKLGGSGVDVITYTSLGHCYTKLKKYEDAVQAWKQVVAKFPDFPAGPKNLRDAEERLKSGK</sequence>
<dbReference type="InterPro" id="IPR019734">
    <property type="entry name" value="TPR_rpt"/>
</dbReference>
<evidence type="ECO:0000313" key="3">
    <source>
        <dbReference type="Proteomes" id="UP000520814"/>
    </source>
</evidence>
<evidence type="ECO:0000256" key="1">
    <source>
        <dbReference type="PROSITE-ProRule" id="PRU00339"/>
    </source>
</evidence>
<dbReference type="RefSeq" id="WP_184193703.1">
    <property type="nucleotide sequence ID" value="NZ_JACHGW010000002.1"/>
</dbReference>
<keyword evidence="1" id="KW-0802">TPR repeat</keyword>
<dbReference type="SUPFAM" id="SSF48452">
    <property type="entry name" value="TPR-like"/>
    <property type="match status" value="1"/>
</dbReference>
<dbReference type="InterPro" id="IPR011990">
    <property type="entry name" value="TPR-like_helical_dom_sf"/>
</dbReference>
<accession>A0A7W9SNF9</accession>
<dbReference type="EMBL" id="JACHGW010000002">
    <property type="protein sequence ID" value="MBB6049852.1"/>
    <property type="molecule type" value="Genomic_DNA"/>
</dbReference>
<dbReference type="Gene3D" id="1.25.40.10">
    <property type="entry name" value="Tetratricopeptide repeat domain"/>
    <property type="match status" value="1"/>
</dbReference>
<proteinExistence type="predicted"/>
<dbReference type="PROSITE" id="PS50005">
    <property type="entry name" value="TPR"/>
    <property type="match status" value="1"/>
</dbReference>